<organism evidence="1 2">
    <name type="scientific">Caerostris darwini</name>
    <dbReference type="NCBI Taxonomy" id="1538125"/>
    <lineage>
        <taxon>Eukaryota</taxon>
        <taxon>Metazoa</taxon>
        <taxon>Ecdysozoa</taxon>
        <taxon>Arthropoda</taxon>
        <taxon>Chelicerata</taxon>
        <taxon>Arachnida</taxon>
        <taxon>Araneae</taxon>
        <taxon>Araneomorphae</taxon>
        <taxon>Entelegynae</taxon>
        <taxon>Araneoidea</taxon>
        <taxon>Araneidae</taxon>
        <taxon>Caerostris</taxon>
    </lineage>
</organism>
<gene>
    <name evidence="1" type="ORF">CDAR_367421</name>
</gene>
<sequence>MFKNHLPSRSATANSSRQPVREFQHQLHYHQTNLQETAVVPRFVAENKVQTYSEAKKCCCKFASKDSKLHNDQKFLFGFWKANGIRNKFKEIKEFVLDHELFLFLIHATHLTVGQFLVNGFIFVCPIMLYMEADDDEGNKPFQVHSEVPSELASPKSPETLLNLSDEERRAEFHTLL</sequence>
<dbReference type="Proteomes" id="UP001054837">
    <property type="component" value="Unassembled WGS sequence"/>
</dbReference>
<comment type="caution">
    <text evidence="1">The sequence shown here is derived from an EMBL/GenBank/DDBJ whole genome shotgun (WGS) entry which is preliminary data.</text>
</comment>
<dbReference type="AlphaFoldDB" id="A0AAV4SF37"/>
<protein>
    <submittedName>
        <fullName evidence="1">Uncharacterized protein</fullName>
    </submittedName>
</protein>
<evidence type="ECO:0000313" key="2">
    <source>
        <dbReference type="Proteomes" id="UP001054837"/>
    </source>
</evidence>
<dbReference type="EMBL" id="BPLQ01007897">
    <property type="protein sequence ID" value="GIY33053.1"/>
    <property type="molecule type" value="Genomic_DNA"/>
</dbReference>
<keyword evidence="2" id="KW-1185">Reference proteome</keyword>
<accession>A0AAV4SF37</accession>
<reference evidence="1 2" key="1">
    <citation type="submission" date="2021-06" db="EMBL/GenBank/DDBJ databases">
        <title>Caerostris darwini draft genome.</title>
        <authorList>
            <person name="Kono N."/>
            <person name="Arakawa K."/>
        </authorList>
    </citation>
    <scope>NUCLEOTIDE SEQUENCE [LARGE SCALE GENOMIC DNA]</scope>
</reference>
<proteinExistence type="predicted"/>
<name>A0AAV4SF37_9ARAC</name>
<evidence type="ECO:0000313" key="1">
    <source>
        <dbReference type="EMBL" id="GIY33053.1"/>
    </source>
</evidence>